<evidence type="ECO:0000256" key="9">
    <source>
        <dbReference type="ARBA" id="ARBA00023146"/>
    </source>
</evidence>
<dbReference type="InterPro" id="IPR006195">
    <property type="entry name" value="aa-tRNA-synth_II"/>
</dbReference>
<dbReference type="VEuPathDB" id="AmoebaDB:ACA1_267100"/>
<keyword evidence="15" id="KW-1185">Reference proteome</keyword>
<keyword evidence="6" id="KW-0547">Nucleotide-binding</keyword>
<evidence type="ECO:0000256" key="2">
    <source>
        <dbReference type="ARBA" id="ARBA00011738"/>
    </source>
</evidence>
<dbReference type="GO" id="GO:0005739">
    <property type="term" value="C:mitochondrion"/>
    <property type="evidence" value="ECO:0007669"/>
    <property type="project" value="TreeGrafter"/>
</dbReference>
<evidence type="ECO:0000256" key="1">
    <source>
        <dbReference type="ARBA" id="ARBA00004496"/>
    </source>
</evidence>
<dbReference type="InterPro" id="IPR036621">
    <property type="entry name" value="Anticodon-bd_dom_sf"/>
</dbReference>
<dbReference type="Gene3D" id="3.40.50.800">
    <property type="entry name" value="Anticodon-binding domain"/>
    <property type="match status" value="1"/>
</dbReference>
<dbReference type="SUPFAM" id="SSF55681">
    <property type="entry name" value="Class II aaRS and biotin synthetases"/>
    <property type="match status" value="1"/>
</dbReference>
<evidence type="ECO:0000313" key="14">
    <source>
        <dbReference type="EMBL" id="ELR19452.1"/>
    </source>
</evidence>
<evidence type="ECO:0000256" key="8">
    <source>
        <dbReference type="ARBA" id="ARBA00022917"/>
    </source>
</evidence>
<keyword evidence="8" id="KW-0648">Protein biosynthesis</keyword>
<dbReference type="RefSeq" id="XP_004341538.1">
    <property type="nucleotide sequence ID" value="XM_004341490.1"/>
</dbReference>
<comment type="subunit">
    <text evidence="2">Homodimer.</text>
</comment>
<name>L8H2I5_ACACF</name>
<dbReference type="InterPro" id="IPR004500">
    <property type="entry name" value="Pro-tRNA-synth_IIa_bac-type"/>
</dbReference>
<dbReference type="InterPro" id="IPR050062">
    <property type="entry name" value="Pro-tRNA_synthetase"/>
</dbReference>
<keyword evidence="5" id="KW-0436">Ligase</keyword>
<dbReference type="GO" id="GO:0004827">
    <property type="term" value="F:proline-tRNA ligase activity"/>
    <property type="evidence" value="ECO:0007669"/>
    <property type="project" value="UniProtKB-EC"/>
</dbReference>
<evidence type="ECO:0000256" key="7">
    <source>
        <dbReference type="ARBA" id="ARBA00022840"/>
    </source>
</evidence>
<organism evidence="14 15">
    <name type="scientific">Acanthamoeba castellanii (strain ATCC 30010 / Neff)</name>
    <dbReference type="NCBI Taxonomy" id="1257118"/>
    <lineage>
        <taxon>Eukaryota</taxon>
        <taxon>Amoebozoa</taxon>
        <taxon>Discosea</taxon>
        <taxon>Longamoebia</taxon>
        <taxon>Centramoebida</taxon>
        <taxon>Acanthamoebidae</taxon>
        <taxon>Acanthamoeba</taxon>
    </lineage>
</organism>
<dbReference type="STRING" id="1257118.L8H2I5"/>
<comment type="subcellular location">
    <subcellularLocation>
        <location evidence="1">Cytoplasm</location>
    </subcellularLocation>
</comment>
<evidence type="ECO:0000259" key="13">
    <source>
        <dbReference type="PROSITE" id="PS50862"/>
    </source>
</evidence>
<dbReference type="Gene3D" id="3.30.930.10">
    <property type="entry name" value="Bira Bifunctional Protein, Domain 2"/>
    <property type="match status" value="2"/>
</dbReference>
<dbReference type="OMA" id="NCDYAAN"/>
<dbReference type="Pfam" id="PF03129">
    <property type="entry name" value="HGTP_anticodon"/>
    <property type="match status" value="1"/>
</dbReference>
<evidence type="ECO:0000256" key="10">
    <source>
        <dbReference type="ARBA" id="ARBA00029731"/>
    </source>
</evidence>
<dbReference type="InterPro" id="IPR045864">
    <property type="entry name" value="aa-tRNA-synth_II/BPL/LPL"/>
</dbReference>
<dbReference type="InterPro" id="IPR044140">
    <property type="entry name" value="ProRS_anticodon_short"/>
</dbReference>
<dbReference type="EC" id="6.1.1.15" evidence="3"/>
<dbReference type="Pfam" id="PF00587">
    <property type="entry name" value="tRNA-synt_2b"/>
    <property type="match status" value="1"/>
</dbReference>
<dbReference type="FunFam" id="3.30.930.10:FF:000042">
    <property type="entry name" value="probable proline--tRNA ligase, mitochondrial"/>
    <property type="match status" value="1"/>
</dbReference>
<dbReference type="InterPro" id="IPR033730">
    <property type="entry name" value="ProRS_core_prok"/>
</dbReference>
<dbReference type="AlphaFoldDB" id="L8H2I5"/>
<evidence type="ECO:0000256" key="3">
    <source>
        <dbReference type="ARBA" id="ARBA00012831"/>
    </source>
</evidence>
<dbReference type="PANTHER" id="PTHR42753:SF2">
    <property type="entry name" value="PROLINE--TRNA LIGASE"/>
    <property type="match status" value="1"/>
</dbReference>
<reference evidence="14 15" key="1">
    <citation type="journal article" date="2013" name="Genome Biol.">
        <title>Genome of Acanthamoeba castellanii highlights extensive lateral gene transfer and early evolution of tyrosine kinase signaling.</title>
        <authorList>
            <person name="Clarke M."/>
            <person name="Lohan A.J."/>
            <person name="Liu B."/>
            <person name="Lagkouvardos I."/>
            <person name="Roy S."/>
            <person name="Zafar N."/>
            <person name="Bertelli C."/>
            <person name="Schilde C."/>
            <person name="Kianianmomeni A."/>
            <person name="Burglin T.R."/>
            <person name="Frech C."/>
            <person name="Turcotte B."/>
            <person name="Kopec K.O."/>
            <person name="Synnott J.M."/>
            <person name="Choo C."/>
            <person name="Paponov I."/>
            <person name="Finkler A."/>
            <person name="Soon Heng Tan C."/>
            <person name="Hutchins A.P."/>
            <person name="Weinmeier T."/>
            <person name="Rattei T."/>
            <person name="Chu J.S."/>
            <person name="Gimenez G."/>
            <person name="Irimia M."/>
            <person name="Rigden D.J."/>
            <person name="Fitzpatrick D.A."/>
            <person name="Lorenzo-Morales J."/>
            <person name="Bateman A."/>
            <person name="Chiu C.H."/>
            <person name="Tang P."/>
            <person name="Hegemann P."/>
            <person name="Fromm H."/>
            <person name="Raoult D."/>
            <person name="Greub G."/>
            <person name="Miranda-Saavedra D."/>
            <person name="Chen N."/>
            <person name="Nash P."/>
            <person name="Ginger M.L."/>
            <person name="Horn M."/>
            <person name="Schaap P."/>
            <person name="Caler L."/>
            <person name="Loftus B."/>
        </authorList>
    </citation>
    <scope>NUCLEOTIDE SEQUENCE [LARGE SCALE GENOMIC DNA]</scope>
    <source>
        <strain evidence="14 15">Neff</strain>
    </source>
</reference>
<proteinExistence type="predicted"/>
<evidence type="ECO:0000313" key="15">
    <source>
        <dbReference type="Proteomes" id="UP000011083"/>
    </source>
</evidence>
<dbReference type="InterPro" id="IPR002314">
    <property type="entry name" value="aa-tRNA-synt_IIb"/>
</dbReference>
<accession>L8H2I5</accession>
<dbReference type="CDD" id="cd00861">
    <property type="entry name" value="ProRS_anticodon_short"/>
    <property type="match status" value="1"/>
</dbReference>
<dbReference type="GO" id="GO:0005524">
    <property type="term" value="F:ATP binding"/>
    <property type="evidence" value="ECO:0007669"/>
    <property type="project" value="UniProtKB-KW"/>
</dbReference>
<evidence type="ECO:0000256" key="4">
    <source>
        <dbReference type="ARBA" id="ARBA00022490"/>
    </source>
</evidence>
<dbReference type="PANTHER" id="PTHR42753">
    <property type="entry name" value="MITOCHONDRIAL RIBOSOME PROTEIN L39/PROLYL-TRNA LIGASE FAMILY MEMBER"/>
    <property type="match status" value="1"/>
</dbReference>
<protein>
    <recommendedName>
        <fullName evidence="12">Probable proline--tRNA ligase, mitochondrial</fullName>
        <ecNumber evidence="3">6.1.1.15</ecNumber>
    </recommendedName>
    <alternativeName>
        <fullName evidence="10">Prolyl-tRNA synthetase</fullName>
    </alternativeName>
</protein>
<dbReference type="OrthoDB" id="10267474at2759"/>
<keyword evidence="9 14" id="KW-0030">Aminoacyl-tRNA synthetase</keyword>
<dbReference type="GeneID" id="14920233"/>
<dbReference type="GO" id="GO:0006433">
    <property type="term" value="P:prolyl-tRNA aminoacylation"/>
    <property type="evidence" value="ECO:0007669"/>
    <property type="project" value="InterPro"/>
</dbReference>
<dbReference type="InterPro" id="IPR002316">
    <property type="entry name" value="Pro-tRNA-ligase_IIa"/>
</dbReference>
<dbReference type="NCBIfam" id="TIGR00409">
    <property type="entry name" value="proS_fam_II"/>
    <property type="match status" value="1"/>
</dbReference>
<dbReference type="KEGG" id="acan:ACA1_267100"/>
<dbReference type="PRINTS" id="PR01046">
    <property type="entry name" value="TRNASYNTHPRO"/>
</dbReference>
<gene>
    <name evidence="14" type="ORF">ACA1_267100</name>
</gene>
<dbReference type="PROSITE" id="PS50862">
    <property type="entry name" value="AA_TRNA_LIGASE_II"/>
    <property type="match status" value="1"/>
</dbReference>
<feature type="domain" description="Aminoacyl-transfer RNA synthetases class-II family profile" evidence="13">
    <location>
        <begin position="70"/>
        <end position="502"/>
    </location>
</feature>
<dbReference type="CDD" id="cd00779">
    <property type="entry name" value="ProRS_core_prok"/>
    <property type="match status" value="1"/>
</dbReference>
<dbReference type="EMBL" id="KB007933">
    <property type="protein sequence ID" value="ELR19452.1"/>
    <property type="molecule type" value="Genomic_DNA"/>
</dbReference>
<dbReference type="Proteomes" id="UP000011083">
    <property type="component" value="Unassembled WGS sequence"/>
</dbReference>
<dbReference type="SUPFAM" id="SSF52954">
    <property type="entry name" value="Class II aaRS ABD-related"/>
    <property type="match status" value="1"/>
</dbReference>
<evidence type="ECO:0000256" key="12">
    <source>
        <dbReference type="ARBA" id="ARBA00071545"/>
    </source>
</evidence>
<keyword evidence="7" id="KW-0067">ATP-binding</keyword>
<dbReference type="InterPro" id="IPR004154">
    <property type="entry name" value="Anticodon-bd"/>
</dbReference>
<evidence type="ECO:0000256" key="6">
    <source>
        <dbReference type="ARBA" id="ARBA00022741"/>
    </source>
</evidence>
<keyword evidence="4" id="KW-0963">Cytoplasm</keyword>
<comment type="catalytic activity">
    <reaction evidence="11">
        <text>tRNA(Pro) + L-proline + ATP = L-prolyl-tRNA(Pro) + AMP + diphosphate</text>
        <dbReference type="Rhea" id="RHEA:14305"/>
        <dbReference type="Rhea" id="RHEA-COMP:9700"/>
        <dbReference type="Rhea" id="RHEA-COMP:9702"/>
        <dbReference type="ChEBI" id="CHEBI:30616"/>
        <dbReference type="ChEBI" id="CHEBI:33019"/>
        <dbReference type="ChEBI" id="CHEBI:60039"/>
        <dbReference type="ChEBI" id="CHEBI:78442"/>
        <dbReference type="ChEBI" id="CHEBI:78532"/>
        <dbReference type="ChEBI" id="CHEBI:456215"/>
        <dbReference type="EC" id="6.1.1.15"/>
    </reaction>
</comment>
<evidence type="ECO:0000256" key="5">
    <source>
        <dbReference type="ARBA" id="ARBA00022598"/>
    </source>
</evidence>
<sequence>MRRGLCVTARRLVASRTNALWHPPQRAPLLRRSLTTSPGATLPVAHRVSTLLGAGTGSGAQGSSGGGEQDGQLQVASHRLMLQAGIMRQAGSGIYSLLPMGVRAVEKLTALVDREMGGIGGQKLQMPLLLSAAIWKQTGRWESSGPELFRLKDRRGADFCLAPTHEELITQLFANEAVSYRQLPLLLYQIGLKYRDEVRPRFGLMRGREFIMKDMYSFDITRDDALRTYQHVVGAYKRILAQLELDYVIAAADSGNIGGDHSHEFHVMANIGEDTILRCNSCTYAANTEKARGRLLHHHEHHRRLDHRTLDWPALQAGLADSESLPYSVHVVRVATEAPAASAEGGAAREWAVVAPKGRQVNELKVKAHLLRHALAPSGEIVDITVRPAAAADAGARPVVLVDESLAAEAVDAAKAVGDFTLTEERDGCAEAGCEGELVGSRGIEVGHVFYLGTKYSAKLDARVATPSGTNYAEMGCFGLGVTRLLASIVETSHDERGIVWPVAVAPYKAVVVAMTPKDADVQAHARNLYADLQRSPYFANDVALDDSADSPGAKLHRAQLLGFPWMVLVGKAMKNEGRVEFENRKTKEKQFVPYDQMVAHLEQLARDHARTIGAPLPVGL</sequence>
<evidence type="ECO:0000256" key="11">
    <source>
        <dbReference type="ARBA" id="ARBA00047671"/>
    </source>
</evidence>